<keyword evidence="2" id="KW-1185">Reference proteome</keyword>
<accession>H2XL47</accession>
<dbReference type="Ensembl" id="ENSCINT00000031455.1">
    <property type="protein sequence ID" value="ENSCINP00000030379.1"/>
    <property type="gene ID" value="ENSCING00000022973.1"/>
</dbReference>
<protein>
    <submittedName>
        <fullName evidence="1">Uncharacterized protein</fullName>
    </submittedName>
</protein>
<organism evidence="1 2">
    <name type="scientific">Ciona intestinalis</name>
    <name type="common">Transparent sea squirt</name>
    <name type="synonym">Ascidia intestinalis</name>
    <dbReference type="NCBI Taxonomy" id="7719"/>
    <lineage>
        <taxon>Eukaryota</taxon>
        <taxon>Metazoa</taxon>
        <taxon>Chordata</taxon>
        <taxon>Tunicata</taxon>
        <taxon>Ascidiacea</taxon>
        <taxon>Phlebobranchia</taxon>
        <taxon>Cionidae</taxon>
        <taxon>Ciona</taxon>
    </lineage>
</organism>
<sequence>MKVVFSEIGNAKQHTKQERTRVRCTTTTFMTTDHDSKKRKKALLIFFNPTVFFNKVGNNFTHGNVRYELI</sequence>
<reference evidence="1" key="3">
    <citation type="submission" date="2025-08" db="UniProtKB">
        <authorList>
            <consortium name="Ensembl"/>
        </authorList>
    </citation>
    <scope>IDENTIFICATION</scope>
</reference>
<proteinExistence type="predicted"/>
<evidence type="ECO:0000313" key="1">
    <source>
        <dbReference type="Ensembl" id="ENSCINP00000030379.1"/>
    </source>
</evidence>
<dbReference type="Proteomes" id="UP000008144">
    <property type="component" value="Chromosome 3"/>
</dbReference>
<reference evidence="2" key="1">
    <citation type="journal article" date="2002" name="Science">
        <title>The draft genome of Ciona intestinalis: insights into chordate and vertebrate origins.</title>
        <authorList>
            <person name="Dehal P."/>
            <person name="Satou Y."/>
            <person name="Campbell R.K."/>
            <person name="Chapman J."/>
            <person name="Degnan B."/>
            <person name="De Tomaso A."/>
            <person name="Davidson B."/>
            <person name="Di Gregorio A."/>
            <person name="Gelpke M."/>
            <person name="Goodstein D.M."/>
            <person name="Harafuji N."/>
            <person name="Hastings K.E."/>
            <person name="Ho I."/>
            <person name="Hotta K."/>
            <person name="Huang W."/>
            <person name="Kawashima T."/>
            <person name="Lemaire P."/>
            <person name="Martinez D."/>
            <person name="Meinertzhagen I.A."/>
            <person name="Necula S."/>
            <person name="Nonaka M."/>
            <person name="Putnam N."/>
            <person name="Rash S."/>
            <person name="Saiga H."/>
            <person name="Satake M."/>
            <person name="Terry A."/>
            <person name="Yamada L."/>
            <person name="Wang H.G."/>
            <person name="Awazu S."/>
            <person name="Azumi K."/>
            <person name="Boore J."/>
            <person name="Branno M."/>
            <person name="Chin-Bow S."/>
            <person name="DeSantis R."/>
            <person name="Doyle S."/>
            <person name="Francino P."/>
            <person name="Keys D.N."/>
            <person name="Haga S."/>
            <person name="Hayashi H."/>
            <person name="Hino K."/>
            <person name="Imai K.S."/>
            <person name="Inaba K."/>
            <person name="Kano S."/>
            <person name="Kobayashi K."/>
            <person name="Kobayashi M."/>
            <person name="Lee B.I."/>
            <person name="Makabe K.W."/>
            <person name="Manohar C."/>
            <person name="Matassi G."/>
            <person name="Medina M."/>
            <person name="Mochizuki Y."/>
            <person name="Mount S."/>
            <person name="Morishita T."/>
            <person name="Miura S."/>
            <person name="Nakayama A."/>
            <person name="Nishizaka S."/>
            <person name="Nomoto H."/>
            <person name="Ohta F."/>
            <person name="Oishi K."/>
            <person name="Rigoutsos I."/>
            <person name="Sano M."/>
            <person name="Sasaki A."/>
            <person name="Sasakura Y."/>
            <person name="Shoguchi E."/>
            <person name="Shin-i T."/>
            <person name="Spagnuolo A."/>
            <person name="Stainier D."/>
            <person name="Suzuki M.M."/>
            <person name="Tassy O."/>
            <person name="Takatori N."/>
            <person name="Tokuoka M."/>
            <person name="Yagi K."/>
            <person name="Yoshizaki F."/>
            <person name="Wada S."/>
            <person name="Zhang C."/>
            <person name="Hyatt P.D."/>
            <person name="Larimer F."/>
            <person name="Detter C."/>
            <person name="Doggett N."/>
            <person name="Glavina T."/>
            <person name="Hawkins T."/>
            <person name="Richardson P."/>
            <person name="Lucas S."/>
            <person name="Kohara Y."/>
            <person name="Levine M."/>
            <person name="Satoh N."/>
            <person name="Rokhsar D.S."/>
        </authorList>
    </citation>
    <scope>NUCLEOTIDE SEQUENCE [LARGE SCALE GENOMIC DNA]</scope>
</reference>
<name>H2XL47_CIOIN</name>
<dbReference type="InParanoid" id="H2XL47"/>
<reference evidence="1" key="2">
    <citation type="journal article" date="2008" name="Genome Biol.">
        <title>Improved genome assembly and evidence-based global gene model set for the chordate Ciona intestinalis: new insight into intron and operon populations.</title>
        <authorList>
            <person name="Satou Y."/>
            <person name="Mineta K."/>
            <person name="Ogasawara M."/>
            <person name="Sasakura Y."/>
            <person name="Shoguchi E."/>
            <person name="Ueno K."/>
            <person name="Yamada L."/>
            <person name="Matsumoto J."/>
            <person name="Wasserscheid J."/>
            <person name="Dewar K."/>
            <person name="Wiley G.B."/>
            <person name="Macmil S.L."/>
            <person name="Roe B.A."/>
            <person name="Zeller R.W."/>
            <person name="Hastings K.E."/>
            <person name="Lemaire P."/>
            <person name="Lindquist E."/>
            <person name="Endo T."/>
            <person name="Hotta K."/>
            <person name="Inaba K."/>
        </authorList>
    </citation>
    <scope>NUCLEOTIDE SEQUENCE [LARGE SCALE GENOMIC DNA]</scope>
    <source>
        <strain evidence="1">wild type</strain>
    </source>
</reference>
<dbReference type="AlphaFoldDB" id="H2XL47"/>
<reference evidence="1" key="4">
    <citation type="submission" date="2025-09" db="UniProtKB">
        <authorList>
            <consortium name="Ensembl"/>
        </authorList>
    </citation>
    <scope>IDENTIFICATION</scope>
</reference>
<dbReference type="HOGENOM" id="CLU_2764329_0_0_1"/>
<evidence type="ECO:0000313" key="2">
    <source>
        <dbReference type="Proteomes" id="UP000008144"/>
    </source>
</evidence>
<dbReference type="EMBL" id="EAAA01001781">
    <property type="status" value="NOT_ANNOTATED_CDS"/>
    <property type="molecule type" value="Genomic_DNA"/>
</dbReference>